<dbReference type="GO" id="GO:0051603">
    <property type="term" value="P:proteolysis involved in protein catabolic process"/>
    <property type="evidence" value="ECO:0007669"/>
    <property type="project" value="UniProtKB-ARBA"/>
</dbReference>
<dbReference type="InterPro" id="IPR013083">
    <property type="entry name" value="Znf_RING/FYVE/PHD"/>
</dbReference>
<dbReference type="InterPro" id="IPR001841">
    <property type="entry name" value="Znf_RING"/>
</dbReference>
<comment type="pathway">
    <text evidence="1">Protein modification; protein ubiquitination.</text>
</comment>
<evidence type="ECO:0000256" key="4">
    <source>
        <dbReference type="ARBA" id="ARBA00022786"/>
    </source>
</evidence>
<name>A0A4V4HU57_9HELO</name>
<dbReference type="InterPro" id="IPR024766">
    <property type="entry name" value="Znf_RING_H2"/>
</dbReference>
<accession>A0A4V4HU57</accession>
<proteinExistence type="predicted"/>
<dbReference type="Gene3D" id="3.30.40.10">
    <property type="entry name" value="Zinc/RING finger domain, C3HC4 (zinc finger)"/>
    <property type="match status" value="1"/>
</dbReference>
<feature type="region of interest" description="Disordered" evidence="7">
    <location>
        <begin position="68"/>
        <end position="94"/>
    </location>
</feature>
<dbReference type="Pfam" id="PF12678">
    <property type="entry name" value="zf-rbx1"/>
    <property type="match status" value="1"/>
</dbReference>
<keyword evidence="4" id="KW-0833">Ubl conjugation pathway</keyword>
<evidence type="ECO:0000313" key="9">
    <source>
        <dbReference type="EMBL" id="THV47916.1"/>
    </source>
</evidence>
<evidence type="ECO:0000256" key="2">
    <source>
        <dbReference type="ARBA" id="ARBA00022723"/>
    </source>
</evidence>
<dbReference type="UniPathway" id="UPA00143"/>
<evidence type="ECO:0000256" key="7">
    <source>
        <dbReference type="SAM" id="MobiDB-lite"/>
    </source>
</evidence>
<organism evidence="9 10">
    <name type="scientific">Botrytis galanthina</name>
    <dbReference type="NCBI Taxonomy" id="278940"/>
    <lineage>
        <taxon>Eukaryota</taxon>
        <taxon>Fungi</taxon>
        <taxon>Dikarya</taxon>
        <taxon>Ascomycota</taxon>
        <taxon>Pezizomycotina</taxon>
        <taxon>Leotiomycetes</taxon>
        <taxon>Helotiales</taxon>
        <taxon>Sclerotiniaceae</taxon>
        <taxon>Botrytis</taxon>
    </lineage>
</organism>
<reference evidence="9 10" key="1">
    <citation type="submission" date="2017-12" db="EMBL/GenBank/DDBJ databases">
        <title>Comparative genomics of Botrytis spp.</title>
        <authorList>
            <person name="Valero-Jimenez C.A."/>
            <person name="Tapia P."/>
            <person name="Veloso J."/>
            <person name="Silva-Moreno E."/>
            <person name="Staats M."/>
            <person name="Valdes J.H."/>
            <person name="Van Kan J.A.L."/>
        </authorList>
    </citation>
    <scope>NUCLEOTIDE SEQUENCE [LARGE SCALE GENOMIC DNA]</scope>
    <source>
        <strain evidence="9 10">MUCL435</strain>
    </source>
</reference>
<feature type="domain" description="RING-type" evidence="8">
    <location>
        <begin position="118"/>
        <end position="167"/>
    </location>
</feature>
<dbReference type="PROSITE" id="PS50089">
    <property type="entry name" value="ZF_RING_2"/>
    <property type="match status" value="1"/>
</dbReference>
<dbReference type="SUPFAM" id="SSF57850">
    <property type="entry name" value="RING/U-box"/>
    <property type="match status" value="1"/>
</dbReference>
<dbReference type="EMBL" id="PQXL01000280">
    <property type="protein sequence ID" value="THV47916.1"/>
    <property type="molecule type" value="Genomic_DNA"/>
</dbReference>
<dbReference type="Proteomes" id="UP000308671">
    <property type="component" value="Unassembled WGS sequence"/>
</dbReference>
<dbReference type="OrthoDB" id="8062037at2759"/>
<comment type="caution">
    <text evidence="9">The sequence shown here is derived from an EMBL/GenBank/DDBJ whole genome shotgun (WGS) entry which is preliminary data.</text>
</comment>
<evidence type="ECO:0000259" key="8">
    <source>
        <dbReference type="PROSITE" id="PS50089"/>
    </source>
</evidence>
<dbReference type="GO" id="GO:0008270">
    <property type="term" value="F:zinc ion binding"/>
    <property type="evidence" value="ECO:0007669"/>
    <property type="project" value="UniProtKB-KW"/>
</dbReference>
<dbReference type="GO" id="GO:0016567">
    <property type="term" value="P:protein ubiquitination"/>
    <property type="evidence" value="ECO:0007669"/>
    <property type="project" value="UniProtKB-UniPathway"/>
</dbReference>
<evidence type="ECO:0000256" key="3">
    <source>
        <dbReference type="ARBA" id="ARBA00022771"/>
    </source>
</evidence>
<keyword evidence="5" id="KW-0862">Zinc</keyword>
<evidence type="ECO:0000256" key="5">
    <source>
        <dbReference type="ARBA" id="ARBA00022833"/>
    </source>
</evidence>
<keyword evidence="3 6" id="KW-0863">Zinc-finger</keyword>
<evidence type="ECO:0000256" key="1">
    <source>
        <dbReference type="ARBA" id="ARBA00004906"/>
    </source>
</evidence>
<sequence length="194" mass="22074">MDAFNATQGEDTDPIIFIAEPEERDGAVYLDQYYPLGDDLRIFLLNTGVQPDRDFLSSLTAEVANRRQEVENEDIPALEEQRSHEATNMPTSSEKKNVIRALLKPVNRDTDELSPCFCNEPYADTAAKIDNNSHEPVKMPDCPHIFGKYCIVKWLGDNNPSTCPMCRKVVHLPRDRPVTRNETDDVYIIIDSLF</sequence>
<keyword evidence="10" id="KW-1185">Reference proteome</keyword>
<keyword evidence="2" id="KW-0479">Metal-binding</keyword>
<protein>
    <recommendedName>
        <fullName evidence="8">RING-type domain-containing protein</fullName>
    </recommendedName>
</protein>
<evidence type="ECO:0000256" key="6">
    <source>
        <dbReference type="PROSITE-ProRule" id="PRU00175"/>
    </source>
</evidence>
<dbReference type="AlphaFoldDB" id="A0A4V4HU57"/>
<gene>
    <name evidence="9" type="ORF">BGAL_0280g00140</name>
</gene>
<evidence type="ECO:0000313" key="10">
    <source>
        <dbReference type="Proteomes" id="UP000308671"/>
    </source>
</evidence>